<dbReference type="STRING" id="313596.RB2501_14019"/>
<accession>A4CKQ1</accession>
<dbReference type="HOGENOM" id="CLU_1041619_0_0_10"/>
<evidence type="ECO:0000313" key="3">
    <source>
        <dbReference type="Proteomes" id="UP000009049"/>
    </source>
</evidence>
<sequence>MTSPKEKISWQEIIVGIFSNITGGMSRPWKIVWFFLVTIVLLAVGTTYLLQDALMEAYQKRPLSEEAARVQAENERRIAFINDSIRQEEEKRKAAAAFNARREIETHALNTKYSMEHCIGVNYYSIHNGGETITVDGKWELEVYLSTEPYLEVDFPDNEDDGGDIRGPKNTIWRGWAWLNNEALQSEIPVYIPDVSKFPGLYVGRAKPYLEQAGIKSTVVMLVENQGTDFLFVSFNFDVINPHEVNGGIAMLSRKMYDFQRFVKERI</sequence>
<protein>
    <submittedName>
        <fullName evidence="2">Uncharacterized protein</fullName>
    </submittedName>
</protein>
<dbReference type="EMBL" id="CP001712">
    <property type="protein sequence ID" value="EAR15450.1"/>
    <property type="molecule type" value="Genomic_DNA"/>
</dbReference>
<dbReference type="eggNOG" id="ENOG502ZJVH">
    <property type="taxonomic scope" value="Bacteria"/>
</dbReference>
<evidence type="ECO:0000256" key="1">
    <source>
        <dbReference type="SAM" id="Phobius"/>
    </source>
</evidence>
<feature type="transmembrane region" description="Helical" evidence="1">
    <location>
        <begin position="31"/>
        <end position="50"/>
    </location>
</feature>
<gene>
    <name evidence="2" type="ordered locus">RB2501_14019</name>
</gene>
<keyword evidence="1" id="KW-0812">Transmembrane</keyword>
<keyword evidence="1" id="KW-1133">Transmembrane helix</keyword>
<organism evidence="2 3">
    <name type="scientific">Robiginitalea biformata (strain ATCC BAA-864 / DSM 15991 / KCTC 12146 / HTCC2501)</name>
    <dbReference type="NCBI Taxonomy" id="313596"/>
    <lineage>
        <taxon>Bacteria</taxon>
        <taxon>Pseudomonadati</taxon>
        <taxon>Bacteroidota</taxon>
        <taxon>Flavobacteriia</taxon>
        <taxon>Flavobacteriales</taxon>
        <taxon>Flavobacteriaceae</taxon>
        <taxon>Robiginitalea</taxon>
    </lineage>
</organism>
<name>A4CKQ1_ROBBH</name>
<proteinExistence type="predicted"/>
<dbReference type="AlphaFoldDB" id="A4CKQ1"/>
<dbReference type="KEGG" id="rbi:RB2501_14019"/>
<evidence type="ECO:0000313" key="2">
    <source>
        <dbReference type="EMBL" id="EAR15450.1"/>
    </source>
</evidence>
<reference evidence="2 3" key="1">
    <citation type="journal article" date="2009" name="J. Bacteriol.">
        <title>Complete genome sequence of Robiginitalea biformata HTCC2501.</title>
        <authorList>
            <person name="Oh H.M."/>
            <person name="Giovannoni S.J."/>
            <person name="Lee K."/>
            <person name="Ferriera S."/>
            <person name="Johnson J."/>
            <person name="Cho J.C."/>
        </authorList>
    </citation>
    <scope>NUCLEOTIDE SEQUENCE [LARGE SCALE GENOMIC DNA]</scope>
    <source>
        <strain evidence="3">ATCC BAA-864 / HTCC2501 / KCTC 12146</strain>
    </source>
</reference>
<keyword evidence="3" id="KW-1185">Reference proteome</keyword>
<keyword evidence="1" id="KW-0472">Membrane</keyword>
<dbReference type="Proteomes" id="UP000009049">
    <property type="component" value="Chromosome"/>
</dbReference>